<dbReference type="PANTHER" id="PTHR46518">
    <property type="entry name" value="COILED-COIL DOMAIN-CONTAINING PROTEIN 151"/>
    <property type="match status" value="1"/>
</dbReference>
<dbReference type="GO" id="GO:0036158">
    <property type="term" value="P:outer dynein arm assembly"/>
    <property type="evidence" value="ECO:0007669"/>
    <property type="project" value="InterPro"/>
</dbReference>
<reference evidence="3" key="1">
    <citation type="submission" date="2021-01" db="EMBL/GenBank/DDBJ databases">
        <authorList>
            <person name="Corre E."/>
            <person name="Pelletier E."/>
            <person name="Niang G."/>
            <person name="Scheremetjew M."/>
            <person name="Finn R."/>
            <person name="Kale V."/>
            <person name="Holt S."/>
            <person name="Cochrane G."/>
            <person name="Meng A."/>
            <person name="Brown T."/>
            <person name="Cohen L."/>
        </authorList>
    </citation>
    <scope>NUCLEOTIDE SEQUENCE</scope>
    <source>
        <strain evidence="3">NIES-2562</strain>
    </source>
</reference>
<dbReference type="GO" id="GO:0035253">
    <property type="term" value="C:ciliary rootlet"/>
    <property type="evidence" value="ECO:0007669"/>
    <property type="project" value="TreeGrafter"/>
</dbReference>
<proteinExistence type="predicted"/>
<feature type="region of interest" description="Disordered" evidence="2">
    <location>
        <begin position="511"/>
        <end position="581"/>
    </location>
</feature>
<dbReference type="AlphaFoldDB" id="A0A7S3G820"/>
<dbReference type="GO" id="GO:0003341">
    <property type="term" value="P:cilium movement"/>
    <property type="evidence" value="ECO:0007669"/>
    <property type="project" value="InterPro"/>
</dbReference>
<feature type="coiled-coil region" evidence="1">
    <location>
        <begin position="40"/>
        <end position="101"/>
    </location>
</feature>
<feature type="compositionally biased region" description="Basic residues" evidence="2">
    <location>
        <begin position="572"/>
        <end position="581"/>
    </location>
</feature>
<organism evidence="3">
    <name type="scientific">Palpitomonas bilix</name>
    <dbReference type="NCBI Taxonomy" id="652834"/>
    <lineage>
        <taxon>Eukaryota</taxon>
        <taxon>Eukaryota incertae sedis</taxon>
    </lineage>
</organism>
<feature type="compositionally biased region" description="Basic and acidic residues" evidence="2">
    <location>
        <begin position="535"/>
        <end position="556"/>
    </location>
</feature>
<sequence>MSKARHGSPDPREELAELQKKFNLLEGDRKAYFEASQWTIRQNKETVEVIKKENKELRDALAQVQKEKARGASGGSITAEIEKVQNQISTLRRKYNEMKHANNVKAKELQAKQDELHDSEAIVVGVEKDIATENPANRKVRQLENKLEKQNLKCQEGMMFKKTYETILQRLKVEQLELENQIKVAEKDFQLRSEQNGSLEVMMRDAAFEKEKAKSDLDNAKAKLTHEREIRRKELADREKLMEARTKVNEKVEERLRQRQELQMEAAGDLSAEQEAQLKADLTKEQIQQKMSEQKIMEAEEKAEKFEEAFRRIKEATGVEDVNEVIEKFLGQDVQRTNLTEQLRDLQKRAETVGEEKEKARVLLDELKYSGSGNLASRKILDEFDNQVSASNRKVEELRRKHELLSTTVLRAKLGLENLIDKLDVVKVENVAQNDENLADVIAVVDAKLERLAEVVVEEGEEGEQSATAEPTAEVAEVTAETPAKSPNKVKALGPHDVVLSEHNLRIPLDFEVASSEGQQTDRLLVDDDEEEDIPDRNALKERSYMQVHKEDGQGEKKKKKGKRTDGEPPRRKTGGKKSGR</sequence>
<evidence type="ECO:0000256" key="1">
    <source>
        <dbReference type="SAM" id="Coils"/>
    </source>
</evidence>
<keyword evidence="1" id="KW-0175">Coiled coil</keyword>
<dbReference type="GO" id="GO:0036064">
    <property type="term" value="C:ciliary basal body"/>
    <property type="evidence" value="ECO:0007669"/>
    <property type="project" value="TreeGrafter"/>
</dbReference>
<dbReference type="GO" id="GO:0097542">
    <property type="term" value="C:ciliary tip"/>
    <property type="evidence" value="ECO:0007669"/>
    <property type="project" value="TreeGrafter"/>
</dbReference>
<dbReference type="InterPro" id="IPR033192">
    <property type="entry name" value="ODAD3"/>
</dbReference>
<feature type="region of interest" description="Disordered" evidence="2">
    <location>
        <begin position="458"/>
        <end position="491"/>
    </location>
</feature>
<dbReference type="EMBL" id="HBIB01021765">
    <property type="protein sequence ID" value="CAE0251933.1"/>
    <property type="molecule type" value="Transcribed_RNA"/>
</dbReference>
<evidence type="ECO:0000313" key="3">
    <source>
        <dbReference type="EMBL" id="CAE0251933.1"/>
    </source>
</evidence>
<gene>
    <name evidence="3" type="ORF">PBIL07802_LOCUS14159</name>
</gene>
<evidence type="ECO:0000256" key="2">
    <source>
        <dbReference type="SAM" id="MobiDB-lite"/>
    </source>
</evidence>
<feature type="coiled-coil region" evidence="1">
    <location>
        <begin position="161"/>
        <end position="436"/>
    </location>
</feature>
<dbReference type="PANTHER" id="PTHR46518:SF1">
    <property type="entry name" value="OUTER DYNEIN ARM-DOCKING COMPLEX SUBUNIT 3"/>
    <property type="match status" value="1"/>
</dbReference>
<accession>A0A7S3G820</accession>
<feature type="compositionally biased region" description="Low complexity" evidence="2">
    <location>
        <begin position="467"/>
        <end position="484"/>
    </location>
</feature>
<protein>
    <submittedName>
        <fullName evidence="3">Uncharacterized protein</fullName>
    </submittedName>
</protein>
<name>A0A7S3G820_9EUKA</name>